<accession>A0AAE0ZUW1</accession>
<comment type="caution">
    <text evidence="1">The sequence shown here is derived from an EMBL/GenBank/DDBJ whole genome shotgun (WGS) entry which is preliminary data.</text>
</comment>
<proteinExistence type="predicted"/>
<protein>
    <submittedName>
        <fullName evidence="1">Uncharacterized protein</fullName>
    </submittedName>
</protein>
<reference evidence="1" key="1">
    <citation type="journal article" date="2023" name="G3 (Bethesda)">
        <title>A reference genome for the long-term kleptoplast-retaining sea slug Elysia crispata morphotype clarki.</title>
        <authorList>
            <person name="Eastman K.E."/>
            <person name="Pendleton A.L."/>
            <person name="Shaikh M.A."/>
            <person name="Suttiyut T."/>
            <person name="Ogas R."/>
            <person name="Tomko P."/>
            <person name="Gavelis G."/>
            <person name="Widhalm J.R."/>
            <person name="Wisecaver J.H."/>
        </authorList>
    </citation>
    <scope>NUCLEOTIDE SEQUENCE</scope>
    <source>
        <strain evidence="1">ECLA1</strain>
    </source>
</reference>
<keyword evidence="2" id="KW-1185">Reference proteome</keyword>
<dbReference type="EMBL" id="JAWDGP010003253">
    <property type="protein sequence ID" value="KAK3775969.1"/>
    <property type="molecule type" value="Genomic_DNA"/>
</dbReference>
<organism evidence="1 2">
    <name type="scientific">Elysia crispata</name>
    <name type="common">lettuce slug</name>
    <dbReference type="NCBI Taxonomy" id="231223"/>
    <lineage>
        <taxon>Eukaryota</taxon>
        <taxon>Metazoa</taxon>
        <taxon>Spiralia</taxon>
        <taxon>Lophotrochozoa</taxon>
        <taxon>Mollusca</taxon>
        <taxon>Gastropoda</taxon>
        <taxon>Heterobranchia</taxon>
        <taxon>Euthyneura</taxon>
        <taxon>Panpulmonata</taxon>
        <taxon>Sacoglossa</taxon>
        <taxon>Placobranchoidea</taxon>
        <taxon>Plakobranchidae</taxon>
        <taxon>Elysia</taxon>
    </lineage>
</organism>
<dbReference type="Proteomes" id="UP001283361">
    <property type="component" value="Unassembled WGS sequence"/>
</dbReference>
<gene>
    <name evidence="1" type="ORF">RRG08_043654</name>
</gene>
<evidence type="ECO:0000313" key="2">
    <source>
        <dbReference type="Proteomes" id="UP001283361"/>
    </source>
</evidence>
<dbReference type="AlphaFoldDB" id="A0AAE0ZUW1"/>
<evidence type="ECO:0000313" key="1">
    <source>
        <dbReference type="EMBL" id="KAK3775969.1"/>
    </source>
</evidence>
<name>A0AAE0ZUW1_9GAST</name>
<sequence length="69" mass="8074">MVSQHRAEVLRTRNAICRIILVIVRIQPEKEVYDETTPLTVCLLTALRPIADRTLQESYRYNKCKETVD</sequence>